<name>A0A812JF35_9DINO</name>
<evidence type="ECO:0000313" key="3">
    <source>
        <dbReference type="Proteomes" id="UP000604046"/>
    </source>
</evidence>
<keyword evidence="1" id="KW-0732">Signal</keyword>
<dbReference type="Proteomes" id="UP000604046">
    <property type="component" value="Unassembled WGS sequence"/>
</dbReference>
<keyword evidence="3" id="KW-1185">Reference proteome</keyword>
<comment type="caution">
    <text evidence="2">The sequence shown here is derived from an EMBL/GenBank/DDBJ whole genome shotgun (WGS) entry which is preliminary data.</text>
</comment>
<dbReference type="AlphaFoldDB" id="A0A812JF35"/>
<organism evidence="2 3">
    <name type="scientific">Symbiodinium natans</name>
    <dbReference type="NCBI Taxonomy" id="878477"/>
    <lineage>
        <taxon>Eukaryota</taxon>
        <taxon>Sar</taxon>
        <taxon>Alveolata</taxon>
        <taxon>Dinophyceae</taxon>
        <taxon>Suessiales</taxon>
        <taxon>Symbiodiniaceae</taxon>
        <taxon>Symbiodinium</taxon>
    </lineage>
</organism>
<evidence type="ECO:0000256" key="1">
    <source>
        <dbReference type="SAM" id="SignalP"/>
    </source>
</evidence>
<accession>A0A812JF35</accession>
<sequence>MLWGPLWGGFAALKVVLANASDECRWEVGTPKVALITGVTSCKLRHGGFAAAGCGGGCREGGLGPESGNTWYFSSSLTISRCRCRKLFSSLSDGGRRHLRGRGSLE</sequence>
<evidence type="ECO:0008006" key="4">
    <source>
        <dbReference type="Google" id="ProtNLM"/>
    </source>
</evidence>
<reference evidence="2" key="1">
    <citation type="submission" date="2021-02" db="EMBL/GenBank/DDBJ databases">
        <authorList>
            <person name="Dougan E. K."/>
            <person name="Rhodes N."/>
            <person name="Thang M."/>
            <person name="Chan C."/>
        </authorList>
    </citation>
    <scope>NUCLEOTIDE SEQUENCE</scope>
</reference>
<dbReference type="EMBL" id="CAJNDS010000396">
    <property type="protein sequence ID" value="CAE7201639.1"/>
    <property type="molecule type" value="Genomic_DNA"/>
</dbReference>
<feature type="signal peptide" evidence="1">
    <location>
        <begin position="1"/>
        <end position="20"/>
    </location>
</feature>
<feature type="chain" id="PRO_5032555659" description="Secreted protein" evidence="1">
    <location>
        <begin position="21"/>
        <end position="106"/>
    </location>
</feature>
<gene>
    <name evidence="2" type="ORF">SNAT2548_LOCUS6053</name>
</gene>
<protein>
    <recommendedName>
        <fullName evidence="4">Secreted protein</fullName>
    </recommendedName>
</protein>
<evidence type="ECO:0000313" key="2">
    <source>
        <dbReference type="EMBL" id="CAE7201639.1"/>
    </source>
</evidence>
<proteinExistence type="predicted"/>